<dbReference type="Proteomes" id="UP000004728">
    <property type="component" value="Unassembled WGS sequence"/>
</dbReference>
<protein>
    <recommendedName>
        <fullName evidence="3">DUF2332 domain-containing protein</fullName>
    </recommendedName>
</protein>
<dbReference type="PIRSF" id="PIRSF012608">
    <property type="entry name" value="UCP012608"/>
    <property type="match status" value="1"/>
</dbReference>
<keyword evidence="2" id="KW-1185">Reference proteome</keyword>
<dbReference type="HOGENOM" id="CLU_065141_1_0_5"/>
<dbReference type="RefSeq" id="WP_008069971.1">
    <property type="nucleotide sequence ID" value="NZ_GL876933.1"/>
</dbReference>
<dbReference type="InParanoid" id="F1Z6K3"/>
<dbReference type="AlphaFoldDB" id="F1Z6K3"/>
<reference evidence="1 2" key="1">
    <citation type="journal article" date="2012" name="J. Bacteriol.">
        <title>Draft Genome Sequence of Novosphingobium nitrogenifigens Y88T.</title>
        <authorList>
            <person name="Strabala T.J."/>
            <person name="Macdonald L."/>
            <person name="Liu V."/>
            <person name="Smit A.M."/>
        </authorList>
    </citation>
    <scope>NUCLEOTIDE SEQUENCE [LARGE SCALE GENOMIC DNA]</scope>
    <source>
        <strain evidence="1 2">DSM 19370</strain>
    </source>
</reference>
<evidence type="ECO:0000313" key="2">
    <source>
        <dbReference type="Proteomes" id="UP000004728"/>
    </source>
</evidence>
<evidence type="ECO:0000313" key="1">
    <source>
        <dbReference type="EMBL" id="EGD59663.1"/>
    </source>
</evidence>
<dbReference type="EMBL" id="AEWJ01000025">
    <property type="protein sequence ID" value="EGD59663.1"/>
    <property type="molecule type" value="Genomic_DNA"/>
</dbReference>
<sequence>MEPMTAGDPLSRTPVSANSLALAALEWMADYTARAGAPATGRIARAQIALMSGSTEVGRRLASWPDTAMEDALALRLAGGLHHLVLTGTDRRLAPVYAGEIVDQNEVDALVGAIVADHDARLLPWLDGPPQTNEAGRSASIMAALLWLSERMGPRFELNELGASAGINTMLDRFRFDLGGTTTGPLASPMQIAPEWKGPPPPSARIDIVGIRGCDRAPVDLADPAQALRLKSYVWPEMTERMARIDAAIALARMQRPRLDRAEACDWVGARLASPQPADTTRVFFHSIVWQYLPEATREQITRGIEAMGVQATTSRRLAWIRLETNRQTFRHELSVRFWPGDGEALVLGTAHAHGAWVEWFAA</sequence>
<dbReference type="Pfam" id="PF10094">
    <property type="entry name" value="DUF2332"/>
    <property type="match status" value="1"/>
</dbReference>
<dbReference type="eggNOG" id="COG4427">
    <property type="taxonomic scope" value="Bacteria"/>
</dbReference>
<comment type="caution">
    <text evidence="1">The sequence shown here is derived from an EMBL/GenBank/DDBJ whole genome shotgun (WGS) entry which is preliminary data.</text>
</comment>
<dbReference type="STRING" id="983920.Y88_2447"/>
<organism evidence="1 2">
    <name type="scientific">Novosphingobium nitrogenifigens DSM 19370</name>
    <dbReference type="NCBI Taxonomy" id="983920"/>
    <lineage>
        <taxon>Bacteria</taxon>
        <taxon>Pseudomonadati</taxon>
        <taxon>Pseudomonadota</taxon>
        <taxon>Alphaproteobacteria</taxon>
        <taxon>Sphingomonadales</taxon>
        <taxon>Sphingomonadaceae</taxon>
        <taxon>Novosphingobium</taxon>
    </lineage>
</organism>
<accession>F1Z6K3</accession>
<name>F1Z6K3_9SPHN</name>
<dbReference type="InterPro" id="IPR011200">
    <property type="entry name" value="UCP012608"/>
</dbReference>
<gene>
    <name evidence="1" type="ORF">Y88_2447</name>
</gene>
<proteinExistence type="predicted"/>
<evidence type="ECO:0008006" key="3">
    <source>
        <dbReference type="Google" id="ProtNLM"/>
    </source>
</evidence>